<keyword evidence="5 6" id="KW-0234">DNA repair</keyword>
<evidence type="ECO:0000313" key="9">
    <source>
        <dbReference type="Proteomes" id="UP000214588"/>
    </source>
</evidence>
<evidence type="ECO:0000256" key="4">
    <source>
        <dbReference type="ARBA" id="ARBA00023172"/>
    </source>
</evidence>
<comment type="subunit">
    <text evidence="6">Homotetramer. Forms an RuvA(8)-RuvB(12)-Holliday junction (HJ) complex. HJ DNA is sandwiched between 2 RuvA tetramers; dsDNA enters through RuvA and exits via RuvB. An RuvB hexamer assembles on each DNA strand where it exits the tetramer. Each RuvB hexamer is contacted by two RuvA subunits (via domain III) on 2 adjacent RuvB subunits; this complex drives branch migration. In the full resolvosome a probable DNA-RuvA(4)-RuvB(12)-RuvC(2) complex forms which resolves the HJ.</text>
</comment>
<feature type="region of interest" description="Domain III" evidence="6">
    <location>
        <begin position="165"/>
        <end position="218"/>
    </location>
</feature>
<dbReference type="AlphaFoldDB" id="A0A226BX08"/>
<dbReference type="Pfam" id="PF07499">
    <property type="entry name" value="RuvA_C"/>
    <property type="match status" value="1"/>
</dbReference>
<dbReference type="Gene3D" id="1.10.8.10">
    <property type="entry name" value="DNA helicase RuvA subunit, C-terminal domain"/>
    <property type="match status" value="1"/>
</dbReference>
<dbReference type="InterPro" id="IPR011114">
    <property type="entry name" value="RuvA_C"/>
</dbReference>
<evidence type="ECO:0000256" key="5">
    <source>
        <dbReference type="ARBA" id="ARBA00023204"/>
    </source>
</evidence>
<dbReference type="GO" id="GO:0006281">
    <property type="term" value="P:DNA repair"/>
    <property type="evidence" value="ECO:0007669"/>
    <property type="project" value="UniProtKB-UniRule"/>
</dbReference>
<evidence type="ECO:0000256" key="3">
    <source>
        <dbReference type="ARBA" id="ARBA00023125"/>
    </source>
</evidence>
<comment type="subcellular location">
    <subcellularLocation>
        <location evidence="6">Cytoplasm</location>
    </subcellularLocation>
</comment>
<evidence type="ECO:0000256" key="1">
    <source>
        <dbReference type="ARBA" id="ARBA00022490"/>
    </source>
</evidence>
<keyword evidence="1 6" id="KW-0963">Cytoplasm</keyword>
<dbReference type="Gene3D" id="2.40.50.140">
    <property type="entry name" value="Nucleic acid-binding proteins"/>
    <property type="match status" value="1"/>
</dbReference>
<dbReference type="NCBIfam" id="TIGR00084">
    <property type="entry name" value="ruvA"/>
    <property type="match status" value="1"/>
</dbReference>
<dbReference type="SUPFAM" id="SSF47781">
    <property type="entry name" value="RuvA domain 2-like"/>
    <property type="match status" value="1"/>
</dbReference>
<keyword evidence="9" id="KW-1185">Reference proteome</keyword>
<dbReference type="GO" id="GO:0009379">
    <property type="term" value="C:Holliday junction helicase complex"/>
    <property type="evidence" value="ECO:0007669"/>
    <property type="project" value="InterPro"/>
</dbReference>
<dbReference type="InterPro" id="IPR012340">
    <property type="entry name" value="NA-bd_OB-fold"/>
</dbReference>
<name>A0A226BX08_9FIRM</name>
<comment type="caution">
    <text evidence="8">The sequence shown here is derived from an EMBL/GenBank/DDBJ whole genome shotgun (WGS) entry which is preliminary data.</text>
</comment>
<dbReference type="GO" id="GO:0005524">
    <property type="term" value="F:ATP binding"/>
    <property type="evidence" value="ECO:0007669"/>
    <property type="project" value="InterPro"/>
</dbReference>
<keyword evidence="2 6" id="KW-0227">DNA damage</keyword>
<comment type="similarity">
    <text evidence="6">Belongs to the RuvA family.</text>
</comment>
<comment type="function">
    <text evidence="6">The RuvA-RuvB-RuvC complex processes Holliday junction (HJ) DNA during genetic recombination and DNA repair, while the RuvA-RuvB complex plays an important role in the rescue of blocked DNA replication forks via replication fork reversal (RFR). RuvA specifically binds to HJ cruciform DNA, conferring on it an open structure. The RuvB hexamer acts as an ATP-dependent pump, pulling dsDNA into and through the RuvAB complex. HJ branch migration allows RuvC to scan DNA until it finds its consensus sequence, where it cleaves and resolves the cruciform DNA.</text>
</comment>
<dbReference type="HAMAP" id="MF_00031">
    <property type="entry name" value="DNA_HJ_migration_RuvA"/>
    <property type="match status" value="1"/>
</dbReference>
<dbReference type="InterPro" id="IPR036267">
    <property type="entry name" value="RuvA_C_sf"/>
</dbReference>
<dbReference type="InterPro" id="IPR010994">
    <property type="entry name" value="RuvA_2-like"/>
</dbReference>
<keyword evidence="4 6" id="KW-0233">DNA recombination</keyword>
<dbReference type="InterPro" id="IPR000085">
    <property type="entry name" value="RuvA"/>
</dbReference>
<reference evidence="8 9" key="1">
    <citation type="submission" date="2017-06" db="EMBL/GenBank/DDBJ databases">
        <title>Draft Genome Sequence of Natranaerobius trueperi halophilic, alkalithermophilic bacteria from soda lakes.</title>
        <authorList>
            <person name="Zhao B."/>
        </authorList>
    </citation>
    <scope>NUCLEOTIDE SEQUENCE [LARGE SCALE GENOMIC DNA]</scope>
    <source>
        <strain evidence="8 9">DSM 18760</strain>
    </source>
</reference>
<accession>A0A226BX08</accession>
<gene>
    <name evidence="6 8" type="primary">ruvA</name>
    <name evidence="8" type="ORF">CDO51_08665</name>
</gene>
<dbReference type="GO" id="GO:0048476">
    <property type="term" value="C:Holliday junction resolvase complex"/>
    <property type="evidence" value="ECO:0007669"/>
    <property type="project" value="UniProtKB-UniRule"/>
</dbReference>
<dbReference type="EMBL" id="NIQC01000018">
    <property type="protein sequence ID" value="OWZ83451.1"/>
    <property type="molecule type" value="Genomic_DNA"/>
</dbReference>
<proteinExistence type="inferred from homology"/>
<dbReference type="Pfam" id="PF14520">
    <property type="entry name" value="HHH_5"/>
    <property type="match status" value="1"/>
</dbReference>
<comment type="caution">
    <text evidence="6">Lacks conserved residue(s) required for the propagation of feature annotation.</text>
</comment>
<dbReference type="GO" id="GO:0006310">
    <property type="term" value="P:DNA recombination"/>
    <property type="evidence" value="ECO:0007669"/>
    <property type="project" value="UniProtKB-UniRule"/>
</dbReference>
<dbReference type="SUPFAM" id="SSF46929">
    <property type="entry name" value="DNA helicase RuvA subunit, C-terminal domain"/>
    <property type="match status" value="1"/>
</dbReference>
<evidence type="ECO:0000259" key="7">
    <source>
        <dbReference type="SMART" id="SM00278"/>
    </source>
</evidence>
<dbReference type="InterPro" id="IPR013849">
    <property type="entry name" value="DNA_helicase_Holl-junc_RuvA_I"/>
</dbReference>
<comment type="domain">
    <text evidence="6">Has three domains with a flexible linker between the domains II and III and assumes an 'L' shape. Domain III is highly mobile and contacts RuvB.</text>
</comment>
<dbReference type="InterPro" id="IPR003583">
    <property type="entry name" value="Hlx-hairpin-Hlx_DNA-bd_motif"/>
</dbReference>
<evidence type="ECO:0000313" key="8">
    <source>
        <dbReference type="EMBL" id="OWZ83451.1"/>
    </source>
</evidence>
<sequence>MWGMEVIRRIKGELLEKTEQYCVVMASGIGYKIFITPSCYNYLPDTGENVHLYTFMAVKEDAITLYGFLESEQLAVFELVLNVSGIGPKIALAVVGEIAPTQFYLSVLNNEISQLTRVPGIGKKSAQRVVLELKEKVKDITSQDLLNEESSVLTSNDQADSGQFTEPSNYVELKTALSSLGYTSKEIEKAVQSLQGSVNETMEMEDLLRLALQRLNKQ</sequence>
<keyword evidence="3 6" id="KW-0238">DNA-binding</keyword>
<dbReference type="CDD" id="cd14332">
    <property type="entry name" value="UBA_RuvA_C"/>
    <property type="match status" value="1"/>
</dbReference>
<organism evidence="8 9">
    <name type="scientific">Natranaerobius trueperi</name>
    <dbReference type="NCBI Taxonomy" id="759412"/>
    <lineage>
        <taxon>Bacteria</taxon>
        <taxon>Bacillati</taxon>
        <taxon>Bacillota</taxon>
        <taxon>Clostridia</taxon>
        <taxon>Natranaerobiales</taxon>
        <taxon>Natranaerobiaceae</taxon>
        <taxon>Natranaerobius</taxon>
    </lineage>
</organism>
<evidence type="ECO:0000256" key="6">
    <source>
        <dbReference type="HAMAP-Rule" id="MF_00031"/>
    </source>
</evidence>
<feature type="domain" description="Helix-hairpin-helix DNA-binding motif class 1" evidence="7">
    <location>
        <begin position="78"/>
        <end position="97"/>
    </location>
</feature>
<dbReference type="Pfam" id="PF01330">
    <property type="entry name" value="RuvA_N"/>
    <property type="match status" value="1"/>
</dbReference>
<feature type="domain" description="Helix-hairpin-helix DNA-binding motif class 1" evidence="7">
    <location>
        <begin position="113"/>
        <end position="132"/>
    </location>
</feature>
<dbReference type="SUPFAM" id="SSF50249">
    <property type="entry name" value="Nucleic acid-binding proteins"/>
    <property type="match status" value="1"/>
</dbReference>
<dbReference type="Proteomes" id="UP000214588">
    <property type="component" value="Unassembled WGS sequence"/>
</dbReference>
<feature type="region of interest" description="Domain I" evidence="6">
    <location>
        <begin position="6"/>
        <end position="69"/>
    </location>
</feature>
<dbReference type="SMART" id="SM00278">
    <property type="entry name" value="HhH1"/>
    <property type="match status" value="2"/>
</dbReference>
<dbReference type="GO" id="GO:0000400">
    <property type="term" value="F:four-way junction DNA binding"/>
    <property type="evidence" value="ECO:0007669"/>
    <property type="project" value="UniProtKB-UniRule"/>
</dbReference>
<dbReference type="GO" id="GO:0005737">
    <property type="term" value="C:cytoplasm"/>
    <property type="evidence" value="ECO:0007669"/>
    <property type="project" value="UniProtKB-SubCell"/>
</dbReference>
<protein>
    <recommendedName>
        <fullName evidence="6">Holliday junction branch migration complex subunit RuvA</fullName>
    </recommendedName>
</protein>
<dbReference type="Gene3D" id="1.10.150.20">
    <property type="entry name" value="5' to 3' exonuclease, C-terminal subdomain"/>
    <property type="match status" value="1"/>
</dbReference>
<dbReference type="GO" id="GO:0009378">
    <property type="term" value="F:four-way junction helicase activity"/>
    <property type="evidence" value="ECO:0007669"/>
    <property type="project" value="InterPro"/>
</dbReference>
<evidence type="ECO:0000256" key="2">
    <source>
        <dbReference type="ARBA" id="ARBA00022763"/>
    </source>
</evidence>